<protein>
    <submittedName>
        <fullName evidence="2">Peptidoglycan-binding domain-containing protein</fullName>
    </submittedName>
</protein>
<dbReference type="Gene3D" id="1.10.101.10">
    <property type="entry name" value="PGBD-like superfamily/PGBD"/>
    <property type="match status" value="1"/>
</dbReference>
<dbReference type="SUPFAM" id="SSF47090">
    <property type="entry name" value="PGBD-like"/>
    <property type="match status" value="1"/>
</dbReference>
<evidence type="ECO:0000313" key="2">
    <source>
        <dbReference type="EMBL" id="MFC6759366.1"/>
    </source>
</evidence>
<evidence type="ECO:0000259" key="1">
    <source>
        <dbReference type="Pfam" id="PF01471"/>
    </source>
</evidence>
<dbReference type="EMBL" id="JBHSWG010000001">
    <property type="protein sequence ID" value="MFC6759366.1"/>
    <property type="molecule type" value="Genomic_DNA"/>
</dbReference>
<sequence>MASLQRALSARGLYAQQITGTLDDATRAAVQRYQKPTGPDSGVLSLETARSLGLIAVARDPA</sequence>
<evidence type="ECO:0000313" key="3">
    <source>
        <dbReference type="Proteomes" id="UP001596353"/>
    </source>
</evidence>
<gene>
    <name evidence="2" type="ORF">ACFQFQ_07460</name>
</gene>
<dbReference type="Proteomes" id="UP001596353">
    <property type="component" value="Unassembled WGS sequence"/>
</dbReference>
<dbReference type="InterPro" id="IPR036366">
    <property type="entry name" value="PGBDSf"/>
</dbReference>
<dbReference type="InterPro" id="IPR002477">
    <property type="entry name" value="Peptidoglycan-bd-like"/>
</dbReference>
<comment type="caution">
    <text evidence="2">The sequence shown here is derived from an EMBL/GenBank/DDBJ whole genome shotgun (WGS) entry which is preliminary data.</text>
</comment>
<reference evidence="3" key="1">
    <citation type="journal article" date="2019" name="Int. J. Syst. Evol. Microbiol.">
        <title>The Global Catalogue of Microorganisms (GCM) 10K type strain sequencing project: providing services to taxonomists for standard genome sequencing and annotation.</title>
        <authorList>
            <consortium name="The Broad Institute Genomics Platform"/>
            <consortium name="The Broad Institute Genome Sequencing Center for Infectious Disease"/>
            <person name="Wu L."/>
            <person name="Ma J."/>
        </authorList>
    </citation>
    <scope>NUCLEOTIDE SEQUENCE [LARGE SCALE GENOMIC DNA]</scope>
    <source>
        <strain evidence="3">CCUG 66188</strain>
    </source>
</reference>
<name>A0ABW2B163_9RHOB</name>
<feature type="domain" description="Peptidoglycan binding-like" evidence="1">
    <location>
        <begin position="3"/>
        <end position="51"/>
    </location>
</feature>
<dbReference type="Pfam" id="PF01471">
    <property type="entry name" value="PG_binding_1"/>
    <property type="match status" value="1"/>
</dbReference>
<organism evidence="2 3">
    <name type="scientific">Sulfitobacter porphyrae</name>
    <dbReference type="NCBI Taxonomy" id="1246864"/>
    <lineage>
        <taxon>Bacteria</taxon>
        <taxon>Pseudomonadati</taxon>
        <taxon>Pseudomonadota</taxon>
        <taxon>Alphaproteobacteria</taxon>
        <taxon>Rhodobacterales</taxon>
        <taxon>Roseobacteraceae</taxon>
        <taxon>Sulfitobacter</taxon>
    </lineage>
</organism>
<dbReference type="InterPro" id="IPR036365">
    <property type="entry name" value="PGBD-like_sf"/>
</dbReference>
<accession>A0ABW2B163</accession>
<proteinExistence type="predicted"/>
<keyword evidence="3" id="KW-1185">Reference proteome</keyword>